<name>A0A814YUH7_ADIRI</name>
<organism evidence="1 2">
    <name type="scientific">Adineta ricciae</name>
    <name type="common">Rotifer</name>
    <dbReference type="NCBI Taxonomy" id="249248"/>
    <lineage>
        <taxon>Eukaryota</taxon>
        <taxon>Metazoa</taxon>
        <taxon>Spiralia</taxon>
        <taxon>Gnathifera</taxon>
        <taxon>Rotifera</taxon>
        <taxon>Eurotatoria</taxon>
        <taxon>Bdelloidea</taxon>
        <taxon>Adinetida</taxon>
        <taxon>Adinetidae</taxon>
        <taxon>Adineta</taxon>
    </lineage>
</organism>
<evidence type="ECO:0000313" key="1">
    <source>
        <dbReference type="EMBL" id="CAF1235883.1"/>
    </source>
</evidence>
<dbReference type="AlphaFoldDB" id="A0A814YUH7"/>
<gene>
    <name evidence="1" type="ORF">EDS130_LOCUS27186</name>
</gene>
<sequence length="72" mass="8699">MLFNNEYEGEYFYYDQKSFPRFSSAQPGPMYPYYSDEPDDYDKEDKSWSRNEYGNGPDIYWNAESEKRCSLS</sequence>
<proteinExistence type="predicted"/>
<evidence type="ECO:0000313" key="2">
    <source>
        <dbReference type="Proteomes" id="UP000663852"/>
    </source>
</evidence>
<reference evidence="1" key="1">
    <citation type="submission" date="2021-02" db="EMBL/GenBank/DDBJ databases">
        <authorList>
            <person name="Nowell W R."/>
        </authorList>
    </citation>
    <scope>NUCLEOTIDE SEQUENCE</scope>
</reference>
<protein>
    <submittedName>
        <fullName evidence="1">Uncharacterized protein</fullName>
    </submittedName>
</protein>
<comment type="caution">
    <text evidence="1">The sequence shown here is derived from an EMBL/GenBank/DDBJ whole genome shotgun (WGS) entry which is preliminary data.</text>
</comment>
<dbReference type="Proteomes" id="UP000663852">
    <property type="component" value="Unassembled WGS sequence"/>
</dbReference>
<dbReference type="EMBL" id="CAJNOJ010000170">
    <property type="protein sequence ID" value="CAF1235883.1"/>
    <property type="molecule type" value="Genomic_DNA"/>
</dbReference>
<accession>A0A814YUH7</accession>